<dbReference type="RefSeq" id="WP_345006032.1">
    <property type="nucleotide sequence ID" value="NZ_BAABCY010000060.1"/>
</dbReference>
<protein>
    <recommendedName>
        <fullName evidence="1">Glycosyl transferase family 1 domain-containing protein</fullName>
    </recommendedName>
</protein>
<keyword evidence="3" id="KW-1185">Reference proteome</keyword>
<dbReference type="Pfam" id="PF00534">
    <property type="entry name" value="Glycos_transf_1"/>
    <property type="match status" value="1"/>
</dbReference>
<dbReference type="InterPro" id="IPR001296">
    <property type="entry name" value="Glyco_trans_1"/>
</dbReference>
<gene>
    <name evidence="2" type="ORF">GCM10022395_21430</name>
</gene>
<dbReference type="SUPFAM" id="SSF53756">
    <property type="entry name" value="UDP-Glycosyltransferase/glycogen phosphorylase"/>
    <property type="match status" value="1"/>
</dbReference>
<name>A0ABP6XSX9_9FLAO</name>
<dbReference type="PANTHER" id="PTHR12526">
    <property type="entry name" value="GLYCOSYLTRANSFERASE"/>
    <property type="match status" value="1"/>
</dbReference>
<dbReference type="PANTHER" id="PTHR12526:SF630">
    <property type="entry name" value="GLYCOSYLTRANSFERASE"/>
    <property type="match status" value="1"/>
</dbReference>
<dbReference type="Gene3D" id="3.40.50.2000">
    <property type="entry name" value="Glycogen Phosphorylase B"/>
    <property type="match status" value="2"/>
</dbReference>
<dbReference type="Proteomes" id="UP001500954">
    <property type="component" value="Unassembled WGS sequence"/>
</dbReference>
<reference evidence="3" key="1">
    <citation type="journal article" date="2019" name="Int. J. Syst. Evol. Microbiol.">
        <title>The Global Catalogue of Microorganisms (GCM) 10K type strain sequencing project: providing services to taxonomists for standard genome sequencing and annotation.</title>
        <authorList>
            <consortium name="The Broad Institute Genomics Platform"/>
            <consortium name="The Broad Institute Genome Sequencing Center for Infectious Disease"/>
            <person name="Wu L."/>
            <person name="Ma J."/>
        </authorList>
    </citation>
    <scope>NUCLEOTIDE SEQUENCE [LARGE SCALE GENOMIC DNA]</scope>
    <source>
        <strain evidence="3">JCM 17111</strain>
    </source>
</reference>
<dbReference type="CDD" id="cd03801">
    <property type="entry name" value="GT4_PimA-like"/>
    <property type="match status" value="1"/>
</dbReference>
<sequence length="390" mass="44727">MKIAIYSGSIPSTTFIEALIKGIATSHEVVLFGKLHRLPEYNSGRIRVYPVYSNRFKNFVFTFWRTVLLLVKYPKRFFVLRQQIKLRSGIFHKYNWWSRYVAVLLYLPDVFHLQWAKDLENWFFLKERLGVKFVVSLRGAHINYSPLVDPELETTYKRYFPEVDAFHAVSKAIGKVSQNYGASARKIRVINSLIPESTLKLFRLPKPFGNNTIHMVSVGRHHWKKGYAMALNACKLLKEQGVLFRYDIIADGKVPEALLFQRRQLGLEDEVVFMEGMQQTKLFEALQDYDVLLLPSLEEGIANVVLEAMALGVPVISTDCGGMREVVVPNETGWLVGVLDSQALKDAVLDFKNASLETRQDIAKQAFNLVKTNNNATVFLDEFDDFYNIA</sequence>
<comment type="caution">
    <text evidence="2">The sequence shown here is derived from an EMBL/GenBank/DDBJ whole genome shotgun (WGS) entry which is preliminary data.</text>
</comment>
<dbReference type="EMBL" id="BAABCY010000060">
    <property type="protein sequence ID" value="GAA3571756.1"/>
    <property type="molecule type" value="Genomic_DNA"/>
</dbReference>
<accession>A0ABP6XSX9</accession>
<organism evidence="2 3">
    <name type="scientific">Snuella lapsa</name>
    <dbReference type="NCBI Taxonomy" id="870481"/>
    <lineage>
        <taxon>Bacteria</taxon>
        <taxon>Pseudomonadati</taxon>
        <taxon>Bacteroidota</taxon>
        <taxon>Flavobacteriia</taxon>
        <taxon>Flavobacteriales</taxon>
        <taxon>Flavobacteriaceae</taxon>
        <taxon>Snuella</taxon>
    </lineage>
</organism>
<evidence type="ECO:0000259" key="1">
    <source>
        <dbReference type="Pfam" id="PF00534"/>
    </source>
</evidence>
<evidence type="ECO:0000313" key="2">
    <source>
        <dbReference type="EMBL" id="GAA3571756.1"/>
    </source>
</evidence>
<feature type="domain" description="Glycosyl transferase family 1" evidence="1">
    <location>
        <begin position="211"/>
        <end position="367"/>
    </location>
</feature>
<proteinExistence type="predicted"/>
<evidence type="ECO:0000313" key="3">
    <source>
        <dbReference type="Proteomes" id="UP001500954"/>
    </source>
</evidence>